<proteinExistence type="inferred from homology"/>
<dbReference type="AlphaFoldDB" id="A0AAQ3S6F0"/>
<evidence type="ECO:0000256" key="8">
    <source>
        <dbReference type="SAM" id="Phobius"/>
    </source>
</evidence>
<dbReference type="InterPro" id="IPR012552">
    <property type="entry name" value="DVL"/>
</dbReference>
<sequence length="157" mass="18044">MLKQRTKIRGNGKRKGDGFSNKCASLVKEQRARLYILRRCATMLLCWKLKLLVGGWWLLSWICCLNLLSPSVSFYPLEAPTDPNQWGFTGTGHSRFMDRQINLVQHNLPFSLYYAIYVTPFLLHTSLCRISQKLNSLAPDFFFSFVVTGINSVNGKY</sequence>
<dbReference type="PANTHER" id="PTHR33102">
    <property type="entry name" value="DVL19-RELATED-RELATED"/>
    <property type="match status" value="1"/>
</dbReference>
<evidence type="ECO:0000256" key="2">
    <source>
        <dbReference type="ARBA" id="ARBA00022473"/>
    </source>
</evidence>
<evidence type="ECO:0000256" key="6">
    <source>
        <dbReference type="ARBA" id="ARBA00023136"/>
    </source>
</evidence>
<keyword evidence="10" id="KW-1185">Reference proteome</keyword>
<keyword evidence="3" id="KW-1003">Cell membrane</keyword>
<dbReference type="Proteomes" id="UP001374535">
    <property type="component" value="Chromosome 2"/>
</dbReference>
<dbReference type="EMBL" id="CP144699">
    <property type="protein sequence ID" value="WVZ18108.1"/>
    <property type="molecule type" value="Genomic_DNA"/>
</dbReference>
<keyword evidence="5 8" id="KW-1133">Transmembrane helix</keyword>
<gene>
    <name evidence="9" type="ORF">V8G54_005430</name>
</gene>
<protein>
    <submittedName>
        <fullName evidence="9">Uncharacterized protein</fullName>
    </submittedName>
</protein>
<evidence type="ECO:0000256" key="7">
    <source>
        <dbReference type="ARBA" id="ARBA00024340"/>
    </source>
</evidence>
<feature type="transmembrane region" description="Helical" evidence="8">
    <location>
        <begin position="112"/>
        <end position="130"/>
    </location>
</feature>
<accession>A0AAQ3S6F0</accession>
<reference evidence="9 10" key="1">
    <citation type="journal article" date="2023" name="Life. Sci Alliance">
        <title>Evolutionary insights into 3D genome organization and epigenetic landscape of Vigna mungo.</title>
        <authorList>
            <person name="Junaid A."/>
            <person name="Singh B."/>
            <person name="Bhatia S."/>
        </authorList>
    </citation>
    <scope>NUCLEOTIDE SEQUENCE [LARGE SCALE GENOMIC DNA]</scope>
    <source>
        <strain evidence="9">Urdbean</strain>
    </source>
</reference>
<comment type="similarity">
    <text evidence="7">Belongs to the DVL/RTFL small polypeptides family.</text>
</comment>
<evidence type="ECO:0000256" key="4">
    <source>
        <dbReference type="ARBA" id="ARBA00022692"/>
    </source>
</evidence>
<dbReference type="InterPro" id="IPR051525">
    <property type="entry name" value="DVL_RTFL_regulatory"/>
</dbReference>
<keyword evidence="2" id="KW-0217">Developmental protein</keyword>
<keyword evidence="6 8" id="KW-0472">Membrane</keyword>
<dbReference type="GO" id="GO:0048367">
    <property type="term" value="P:shoot system development"/>
    <property type="evidence" value="ECO:0007669"/>
    <property type="project" value="UniProtKB-ARBA"/>
</dbReference>
<keyword evidence="4 8" id="KW-0812">Transmembrane</keyword>
<evidence type="ECO:0000313" key="9">
    <source>
        <dbReference type="EMBL" id="WVZ18108.1"/>
    </source>
</evidence>
<dbReference type="GO" id="GO:0005886">
    <property type="term" value="C:plasma membrane"/>
    <property type="evidence" value="ECO:0007669"/>
    <property type="project" value="UniProtKB-SubCell"/>
</dbReference>
<evidence type="ECO:0000313" key="10">
    <source>
        <dbReference type="Proteomes" id="UP001374535"/>
    </source>
</evidence>
<dbReference type="GO" id="GO:0008285">
    <property type="term" value="P:negative regulation of cell population proliferation"/>
    <property type="evidence" value="ECO:0007669"/>
    <property type="project" value="InterPro"/>
</dbReference>
<feature type="transmembrane region" description="Helical" evidence="8">
    <location>
        <begin position="49"/>
        <end position="68"/>
    </location>
</feature>
<organism evidence="9 10">
    <name type="scientific">Vigna mungo</name>
    <name type="common">Black gram</name>
    <name type="synonym">Phaseolus mungo</name>
    <dbReference type="NCBI Taxonomy" id="3915"/>
    <lineage>
        <taxon>Eukaryota</taxon>
        <taxon>Viridiplantae</taxon>
        <taxon>Streptophyta</taxon>
        <taxon>Embryophyta</taxon>
        <taxon>Tracheophyta</taxon>
        <taxon>Spermatophyta</taxon>
        <taxon>Magnoliopsida</taxon>
        <taxon>eudicotyledons</taxon>
        <taxon>Gunneridae</taxon>
        <taxon>Pentapetalae</taxon>
        <taxon>rosids</taxon>
        <taxon>fabids</taxon>
        <taxon>Fabales</taxon>
        <taxon>Fabaceae</taxon>
        <taxon>Papilionoideae</taxon>
        <taxon>50 kb inversion clade</taxon>
        <taxon>NPAAA clade</taxon>
        <taxon>indigoferoid/millettioid clade</taxon>
        <taxon>Phaseoleae</taxon>
        <taxon>Vigna</taxon>
    </lineage>
</organism>
<evidence type="ECO:0000256" key="1">
    <source>
        <dbReference type="ARBA" id="ARBA00004162"/>
    </source>
</evidence>
<evidence type="ECO:0000256" key="3">
    <source>
        <dbReference type="ARBA" id="ARBA00022475"/>
    </source>
</evidence>
<name>A0AAQ3S6F0_VIGMU</name>
<evidence type="ECO:0000256" key="5">
    <source>
        <dbReference type="ARBA" id="ARBA00022989"/>
    </source>
</evidence>
<dbReference type="Pfam" id="PF08137">
    <property type="entry name" value="DVL"/>
    <property type="match status" value="1"/>
</dbReference>
<comment type="subcellular location">
    <subcellularLocation>
        <location evidence="1">Cell membrane</location>
        <topology evidence="1">Single-pass membrane protein</topology>
    </subcellularLocation>
</comment>